<reference evidence="1 2" key="1">
    <citation type="submission" date="2019-04" db="EMBL/GenBank/DDBJ databases">
        <title>Complete genome sequencing of Piscirickettsia salmonis strain Psal-009.</title>
        <authorList>
            <person name="Schober I."/>
            <person name="Bunk B."/>
            <person name="Sproer C."/>
            <person name="Carril G.P."/>
            <person name="Riedel T."/>
            <person name="Flores-Herrera P.A."/>
            <person name="Nourdin-Galindo G."/>
            <person name="Marshall S.H."/>
            <person name="Overmann J."/>
        </authorList>
    </citation>
    <scope>NUCLEOTIDE SEQUENCE [LARGE SCALE GENOMIC DNA]</scope>
    <source>
        <strain evidence="1 2">Psal-009</strain>
        <plasmid evidence="1 2">unnamed1</plasmid>
    </source>
</reference>
<keyword evidence="2" id="KW-1185">Reference proteome</keyword>
<accession>A0A9Q6LP64</accession>
<evidence type="ECO:0000313" key="1">
    <source>
        <dbReference type="EMBL" id="QGO07634.1"/>
    </source>
</evidence>
<keyword evidence="1" id="KW-0614">Plasmid</keyword>
<dbReference type="EMBL" id="CP038909">
    <property type="protein sequence ID" value="QGO07634.1"/>
    <property type="molecule type" value="Genomic_DNA"/>
</dbReference>
<gene>
    <name evidence="1" type="ORF">Psal009_03593</name>
</gene>
<dbReference type="AlphaFoldDB" id="A0A9Q6LP64"/>
<sequence length="72" mass="8237">MFKQLQNNRLYFQKERAYLSISKAKKFNGPGNNAQRIIIPLHGDTSGVLKSHLTIASLFDHRPKDKGKPFKP</sequence>
<organism evidence="1 2">
    <name type="scientific">Piscirickettsia salmonis</name>
    <dbReference type="NCBI Taxonomy" id="1238"/>
    <lineage>
        <taxon>Bacteria</taxon>
        <taxon>Pseudomonadati</taxon>
        <taxon>Pseudomonadota</taxon>
        <taxon>Gammaproteobacteria</taxon>
        <taxon>Thiotrichales</taxon>
        <taxon>Piscirickettsiaceae</taxon>
        <taxon>Piscirickettsia</taxon>
    </lineage>
</organism>
<dbReference type="Proteomes" id="UP000422232">
    <property type="component" value="Plasmid unnamed1"/>
</dbReference>
<proteinExistence type="predicted"/>
<protein>
    <submittedName>
        <fullName evidence="1">Uncharacterized protein</fullName>
    </submittedName>
</protein>
<evidence type="ECO:0000313" key="2">
    <source>
        <dbReference type="Proteomes" id="UP000422232"/>
    </source>
</evidence>
<dbReference type="RefSeq" id="WP_036777801.1">
    <property type="nucleotide sequence ID" value="NZ_CP038893.1"/>
</dbReference>
<name>A0A9Q6LP64_PISSA</name>
<geneLocation type="plasmid" evidence="1 2">
    <name>unnamed1</name>
</geneLocation>